<sequence>MSRAEQARQYFSQGYNCAQAVVLAFSDLTGLDKDTLLKLSAPFGGGMGRMREVCGTVSGMMMVAGLVFYDAGSASNKEKSALYAREQELAKRFRAENGSIICRELLAGVKTQPGPQAEERTPEYYKKRPCGELCACAAQILEDYLIKEGKLIADGENK</sequence>
<name>A0A9D2AG25_9FIRM</name>
<organism evidence="1 2">
    <name type="scientific">Candidatus Borkfalkia faecipullorum</name>
    <dbReference type="NCBI Taxonomy" id="2838510"/>
    <lineage>
        <taxon>Bacteria</taxon>
        <taxon>Bacillati</taxon>
        <taxon>Bacillota</taxon>
        <taxon>Clostridia</taxon>
        <taxon>Christensenellales</taxon>
        <taxon>Christensenellaceae</taxon>
        <taxon>Candidatus Borkfalkia</taxon>
    </lineage>
</organism>
<dbReference type="AlphaFoldDB" id="A0A9D2AG25"/>
<proteinExistence type="predicted"/>
<comment type="caution">
    <text evidence="1">The sequence shown here is derived from an EMBL/GenBank/DDBJ whole genome shotgun (WGS) entry which is preliminary data.</text>
</comment>
<evidence type="ECO:0000313" key="2">
    <source>
        <dbReference type="Proteomes" id="UP000824204"/>
    </source>
</evidence>
<accession>A0A9D2AG25</accession>
<gene>
    <name evidence="1" type="ORF">H9741_03875</name>
</gene>
<dbReference type="Pfam" id="PF09719">
    <property type="entry name" value="C_GCAxxG_C_C"/>
    <property type="match status" value="1"/>
</dbReference>
<protein>
    <submittedName>
        <fullName evidence="1">C-GCAxxG-C-C family protein</fullName>
    </submittedName>
</protein>
<dbReference type="NCBIfam" id="TIGR01909">
    <property type="entry name" value="C_GCAxxG_C_C"/>
    <property type="match status" value="1"/>
</dbReference>
<dbReference type="EMBL" id="DXFX01000051">
    <property type="protein sequence ID" value="HIX07585.1"/>
    <property type="molecule type" value="Genomic_DNA"/>
</dbReference>
<evidence type="ECO:0000313" key="1">
    <source>
        <dbReference type="EMBL" id="HIX07585.1"/>
    </source>
</evidence>
<reference evidence="1" key="1">
    <citation type="journal article" date="2021" name="PeerJ">
        <title>Extensive microbial diversity within the chicken gut microbiome revealed by metagenomics and culture.</title>
        <authorList>
            <person name="Gilroy R."/>
            <person name="Ravi A."/>
            <person name="Getino M."/>
            <person name="Pursley I."/>
            <person name="Horton D.L."/>
            <person name="Alikhan N.F."/>
            <person name="Baker D."/>
            <person name="Gharbi K."/>
            <person name="Hall N."/>
            <person name="Watson M."/>
            <person name="Adriaenssens E.M."/>
            <person name="Foster-Nyarko E."/>
            <person name="Jarju S."/>
            <person name="Secka A."/>
            <person name="Antonio M."/>
            <person name="Oren A."/>
            <person name="Chaudhuri R.R."/>
            <person name="La Ragione R."/>
            <person name="Hildebrand F."/>
            <person name="Pallen M.J."/>
        </authorList>
    </citation>
    <scope>NUCLEOTIDE SEQUENCE</scope>
    <source>
        <strain evidence="1">811</strain>
    </source>
</reference>
<dbReference type="InterPro" id="IPR010181">
    <property type="entry name" value="CGCAxxGCC_motif"/>
</dbReference>
<dbReference type="Proteomes" id="UP000824204">
    <property type="component" value="Unassembled WGS sequence"/>
</dbReference>
<reference evidence="1" key="2">
    <citation type="submission" date="2021-04" db="EMBL/GenBank/DDBJ databases">
        <authorList>
            <person name="Gilroy R."/>
        </authorList>
    </citation>
    <scope>NUCLEOTIDE SEQUENCE</scope>
    <source>
        <strain evidence="1">811</strain>
    </source>
</reference>